<evidence type="ECO:0000256" key="5">
    <source>
        <dbReference type="ARBA" id="ARBA00022729"/>
    </source>
</evidence>
<dbReference type="GO" id="GO:0009279">
    <property type="term" value="C:cell outer membrane"/>
    <property type="evidence" value="ECO:0007669"/>
    <property type="project" value="UniProtKB-SubCell"/>
</dbReference>
<accession>A0A6N6MTX0</accession>
<keyword evidence="12" id="KW-1185">Reference proteome</keyword>
<dbReference type="GO" id="GO:0006811">
    <property type="term" value="P:monoatomic ion transport"/>
    <property type="evidence" value="ECO:0007669"/>
    <property type="project" value="UniProtKB-KW"/>
</dbReference>
<comment type="subcellular location">
    <subcellularLocation>
        <location evidence="10">Cell outer membrane</location>
        <topology evidence="10">Multi-pass membrane protein</topology>
    </subcellularLocation>
</comment>
<keyword evidence="9 10" id="KW-0998">Cell outer membrane</keyword>
<keyword evidence="5 10" id="KW-0732">Signal</keyword>
<evidence type="ECO:0000313" key="12">
    <source>
        <dbReference type="Proteomes" id="UP000441523"/>
    </source>
</evidence>
<keyword evidence="4 10" id="KW-0812">Transmembrane</keyword>
<evidence type="ECO:0000256" key="6">
    <source>
        <dbReference type="ARBA" id="ARBA00023065"/>
    </source>
</evidence>
<dbReference type="GO" id="GO:0015288">
    <property type="term" value="F:porin activity"/>
    <property type="evidence" value="ECO:0007669"/>
    <property type="project" value="UniProtKB-KW"/>
</dbReference>
<comment type="caution">
    <text evidence="11">The sequence shown here is derived from an EMBL/GenBank/DDBJ whole genome shotgun (WGS) entry which is preliminary data.</text>
</comment>
<gene>
    <name evidence="11" type="ORF">F6X51_09025</name>
</gene>
<keyword evidence="3 10" id="KW-1134">Transmembrane beta strand</keyword>
<comment type="similarity">
    <text evidence="1 10">Belongs to the alphaproteobacteria porin family.</text>
</comment>
<evidence type="ECO:0000256" key="4">
    <source>
        <dbReference type="ARBA" id="ARBA00022692"/>
    </source>
</evidence>
<evidence type="ECO:0000256" key="3">
    <source>
        <dbReference type="ARBA" id="ARBA00022452"/>
    </source>
</evidence>
<organism evidence="11 12">
    <name type="scientific">Methylobacterium planeticum</name>
    <dbReference type="NCBI Taxonomy" id="2615211"/>
    <lineage>
        <taxon>Bacteria</taxon>
        <taxon>Pseudomonadati</taxon>
        <taxon>Pseudomonadota</taxon>
        <taxon>Alphaproteobacteria</taxon>
        <taxon>Hyphomicrobiales</taxon>
        <taxon>Methylobacteriaceae</taxon>
        <taxon>Methylobacterium</taxon>
    </lineage>
</organism>
<feature type="signal peptide" evidence="10">
    <location>
        <begin position="1"/>
        <end position="19"/>
    </location>
</feature>
<protein>
    <recommendedName>
        <fullName evidence="10">Porin</fullName>
    </recommendedName>
</protein>
<reference evidence="11 12" key="1">
    <citation type="submission" date="2019-09" db="EMBL/GenBank/DDBJ databases">
        <title>YIM 132548 draft genome.</title>
        <authorList>
            <person name="Jiang L."/>
        </authorList>
    </citation>
    <scope>NUCLEOTIDE SEQUENCE [LARGE SCALE GENOMIC DNA]</scope>
    <source>
        <strain evidence="11 12">YIM 132548</strain>
    </source>
</reference>
<evidence type="ECO:0000313" key="11">
    <source>
        <dbReference type="EMBL" id="KAB1074087.1"/>
    </source>
</evidence>
<dbReference type="Pfam" id="PF02530">
    <property type="entry name" value="Porin_2"/>
    <property type="match status" value="1"/>
</dbReference>
<keyword evidence="6 10" id="KW-0406">Ion transport</keyword>
<dbReference type="AlphaFoldDB" id="A0A6N6MTX0"/>
<sequence length="104" mass="10563">MRAGLLGALLAAGLTPAAAREPIKAPTTEALRPCPAYGSGFVRLPGSRSCIRLSGRVGAGMDLQSGNRGAAAAPAAAGRFAIDTRSESEFGPVRTFVRIGNGRP</sequence>
<dbReference type="GO" id="GO:0046930">
    <property type="term" value="C:pore complex"/>
    <property type="evidence" value="ECO:0007669"/>
    <property type="project" value="UniProtKB-KW"/>
</dbReference>
<keyword evidence="2 10" id="KW-0813">Transport</keyword>
<dbReference type="InterPro" id="IPR003684">
    <property type="entry name" value="Porin_alphabac"/>
</dbReference>
<evidence type="ECO:0000256" key="7">
    <source>
        <dbReference type="ARBA" id="ARBA00023114"/>
    </source>
</evidence>
<dbReference type="Proteomes" id="UP000441523">
    <property type="component" value="Unassembled WGS sequence"/>
</dbReference>
<evidence type="ECO:0000256" key="9">
    <source>
        <dbReference type="ARBA" id="ARBA00023237"/>
    </source>
</evidence>
<proteinExistence type="inferred from homology"/>
<name>A0A6N6MTX0_9HYPH</name>
<comment type="domain">
    <text evidence="10">Consists of 16-stranded beta-barrel sheets, with large surface-exposed loops, that form a transmembrane pore at the center of each barrel. The pore is partially ocluded by a peptide loop that folds into the pore lumen.</text>
</comment>
<evidence type="ECO:0000256" key="10">
    <source>
        <dbReference type="RuleBase" id="RU364005"/>
    </source>
</evidence>
<evidence type="ECO:0000256" key="2">
    <source>
        <dbReference type="ARBA" id="ARBA00022448"/>
    </source>
</evidence>
<keyword evidence="7 10" id="KW-0626">Porin</keyword>
<comment type="function">
    <text evidence="10">Forms passive diffusion pores that allow small molecular weight hydrophilic materials across the outer membrane.</text>
</comment>
<feature type="chain" id="PRO_5027139445" description="Porin" evidence="10">
    <location>
        <begin position="20"/>
        <end position="104"/>
    </location>
</feature>
<dbReference type="EMBL" id="VZZJ01000006">
    <property type="protein sequence ID" value="KAB1074087.1"/>
    <property type="molecule type" value="Genomic_DNA"/>
</dbReference>
<evidence type="ECO:0000256" key="1">
    <source>
        <dbReference type="ARBA" id="ARBA00009521"/>
    </source>
</evidence>
<keyword evidence="8 10" id="KW-0472">Membrane</keyword>
<evidence type="ECO:0000256" key="8">
    <source>
        <dbReference type="ARBA" id="ARBA00023136"/>
    </source>
</evidence>